<protein>
    <submittedName>
        <fullName evidence="8">Uncharacterized protein</fullName>
    </submittedName>
</protein>
<dbReference type="AlphaFoldDB" id="A0A0D2N329"/>
<dbReference type="Proteomes" id="UP000054498">
    <property type="component" value="Unassembled WGS sequence"/>
</dbReference>
<evidence type="ECO:0000256" key="3">
    <source>
        <dbReference type="ARBA" id="ARBA00022989"/>
    </source>
</evidence>
<dbReference type="GO" id="GO:0009737">
    <property type="term" value="P:response to abscisic acid"/>
    <property type="evidence" value="ECO:0007669"/>
    <property type="project" value="TreeGrafter"/>
</dbReference>
<keyword evidence="9" id="KW-1185">Reference proteome</keyword>
<evidence type="ECO:0000313" key="8">
    <source>
        <dbReference type="EMBL" id="KIZ06792.1"/>
    </source>
</evidence>
<keyword evidence="3 5" id="KW-1133">Transmembrane helix</keyword>
<organism evidence="8 9">
    <name type="scientific">Monoraphidium neglectum</name>
    <dbReference type="NCBI Taxonomy" id="145388"/>
    <lineage>
        <taxon>Eukaryota</taxon>
        <taxon>Viridiplantae</taxon>
        <taxon>Chlorophyta</taxon>
        <taxon>core chlorophytes</taxon>
        <taxon>Chlorophyceae</taxon>
        <taxon>CS clade</taxon>
        <taxon>Sphaeropleales</taxon>
        <taxon>Selenastraceae</taxon>
        <taxon>Monoraphidium</taxon>
    </lineage>
</organism>
<dbReference type="InterPro" id="IPR022535">
    <property type="entry name" value="Golgi_pH-regulator_cons_dom"/>
</dbReference>
<dbReference type="GO" id="GO:0016020">
    <property type="term" value="C:membrane"/>
    <property type="evidence" value="ECO:0007669"/>
    <property type="project" value="UniProtKB-SubCell"/>
</dbReference>
<sequence length="346" mass="37109">MSGFSALVAVLWSSTFAFSTNLLLLVVYEVVDIIEPGLRRWDWHVTLRGLLALLLGALPLHHAHRLLSSGGPFWRQRAATGALLAWGAFLYGFWSLGRFLPGLPAIIRVGVLGTWLISALSGYASVDFPYSYLSLFVRPVEAAEVAAMESQYRQALETCAEKKKRILLAEQDAAREAAAGGPKRGGAGGLLSGVIQSVQGALGGGGAGPGAAAAHARALKQELSTWETLASALLVELMELKSERQRALDSRTLLGHGRNALGYAMSAYCVFRVIMSLKALAVGEDFSSDPVSSSLGFALRRLSHERLVVDPAALNQYVTLAFIGTISALSIRAFMRNAWQVNKKNG</sequence>
<dbReference type="PANTHER" id="PTHR15948:SF0">
    <property type="entry name" value="GOLGI PH REGULATOR A-RELATED"/>
    <property type="match status" value="1"/>
</dbReference>
<gene>
    <name evidence="8" type="ORF">MNEG_1166</name>
</gene>
<evidence type="ECO:0000256" key="4">
    <source>
        <dbReference type="ARBA" id="ARBA00023136"/>
    </source>
</evidence>
<dbReference type="OrthoDB" id="264392at2759"/>
<feature type="transmembrane region" description="Helical" evidence="5">
    <location>
        <begin position="41"/>
        <end position="60"/>
    </location>
</feature>
<feature type="transmembrane region" description="Helical" evidence="5">
    <location>
        <begin position="106"/>
        <end position="126"/>
    </location>
</feature>
<dbReference type="STRING" id="145388.A0A0D2N329"/>
<keyword evidence="2 5" id="KW-0812">Transmembrane</keyword>
<dbReference type="InterPro" id="IPR025969">
    <property type="entry name" value="ABA_GPCR_dom"/>
</dbReference>
<evidence type="ECO:0000256" key="2">
    <source>
        <dbReference type="ARBA" id="ARBA00022692"/>
    </source>
</evidence>
<evidence type="ECO:0000313" key="9">
    <source>
        <dbReference type="Proteomes" id="UP000054498"/>
    </source>
</evidence>
<dbReference type="KEGG" id="mng:MNEG_1166"/>
<reference evidence="8 9" key="1">
    <citation type="journal article" date="2013" name="BMC Genomics">
        <title>Reconstruction of the lipid metabolism for the microalga Monoraphidium neglectum from its genome sequence reveals characteristics suitable for biofuel production.</title>
        <authorList>
            <person name="Bogen C."/>
            <person name="Al-Dilaimi A."/>
            <person name="Albersmeier A."/>
            <person name="Wichmann J."/>
            <person name="Grundmann M."/>
            <person name="Rupp O."/>
            <person name="Lauersen K.J."/>
            <person name="Blifernez-Klassen O."/>
            <person name="Kalinowski J."/>
            <person name="Goesmann A."/>
            <person name="Mussgnug J.H."/>
            <person name="Kruse O."/>
        </authorList>
    </citation>
    <scope>NUCLEOTIDE SEQUENCE [LARGE SCALE GENOMIC DNA]</scope>
    <source>
        <strain evidence="8 9">SAG 48.87</strain>
    </source>
</reference>
<name>A0A0D2N329_9CHLO</name>
<evidence type="ECO:0000256" key="5">
    <source>
        <dbReference type="SAM" id="Phobius"/>
    </source>
</evidence>
<evidence type="ECO:0000256" key="1">
    <source>
        <dbReference type="ARBA" id="ARBA00004141"/>
    </source>
</evidence>
<evidence type="ECO:0000259" key="6">
    <source>
        <dbReference type="Pfam" id="PF12430"/>
    </source>
</evidence>
<dbReference type="PANTHER" id="PTHR15948">
    <property type="entry name" value="G-PROTEIN COUPLED RECEPTOR 89-RELATED"/>
    <property type="match status" value="1"/>
</dbReference>
<dbReference type="InterPro" id="IPR015672">
    <property type="entry name" value="GPHR/GTG"/>
</dbReference>
<feature type="domain" description="Golgi pH regulator conserved" evidence="7">
    <location>
        <begin position="106"/>
        <end position="166"/>
    </location>
</feature>
<dbReference type="EMBL" id="KK100330">
    <property type="protein sequence ID" value="KIZ06792.1"/>
    <property type="molecule type" value="Genomic_DNA"/>
</dbReference>
<dbReference type="RefSeq" id="XP_013905811.1">
    <property type="nucleotide sequence ID" value="XM_014050357.1"/>
</dbReference>
<dbReference type="GeneID" id="25728944"/>
<dbReference type="GO" id="GO:0010427">
    <property type="term" value="F:abscisic acid binding"/>
    <property type="evidence" value="ECO:0007669"/>
    <property type="project" value="TreeGrafter"/>
</dbReference>
<feature type="transmembrane region" description="Helical" evidence="5">
    <location>
        <begin position="81"/>
        <end position="100"/>
    </location>
</feature>
<dbReference type="Pfam" id="PF12537">
    <property type="entry name" value="GPHR_N"/>
    <property type="match status" value="1"/>
</dbReference>
<accession>A0A0D2N329</accession>
<dbReference type="Pfam" id="PF12430">
    <property type="entry name" value="ABA_GPCR"/>
    <property type="match status" value="1"/>
</dbReference>
<evidence type="ECO:0000259" key="7">
    <source>
        <dbReference type="Pfam" id="PF12537"/>
    </source>
</evidence>
<keyword evidence="4 5" id="KW-0472">Membrane</keyword>
<comment type="subcellular location">
    <subcellularLocation>
        <location evidence="1">Membrane</location>
        <topology evidence="1">Multi-pass membrane protein</topology>
    </subcellularLocation>
</comment>
<proteinExistence type="predicted"/>
<feature type="transmembrane region" description="Helical" evidence="5">
    <location>
        <begin position="317"/>
        <end position="335"/>
    </location>
</feature>
<feature type="domain" description="Abscisic acid G-protein coupled receptor-like" evidence="6">
    <location>
        <begin position="250"/>
        <end position="337"/>
    </location>
</feature>